<evidence type="ECO:0000313" key="6">
    <source>
        <dbReference type="EMBL" id="RPD54765.1"/>
    </source>
</evidence>
<dbReference type="OrthoDB" id="425534at2759"/>
<evidence type="ECO:0000259" key="4">
    <source>
        <dbReference type="Pfam" id="PF00561"/>
    </source>
</evidence>
<keyword evidence="7" id="KW-1185">Reference proteome</keyword>
<dbReference type="AlphaFoldDB" id="A0A5C2RVU1"/>
<name>A0A5C2RVU1_9APHY</name>
<feature type="region of interest" description="Disordered" evidence="3">
    <location>
        <begin position="1"/>
        <end position="23"/>
    </location>
</feature>
<evidence type="ECO:0000259" key="5">
    <source>
        <dbReference type="Pfam" id="PF08386"/>
    </source>
</evidence>
<evidence type="ECO:0000256" key="3">
    <source>
        <dbReference type="SAM" id="MobiDB-lite"/>
    </source>
</evidence>
<keyword evidence="2 6" id="KW-0378">Hydrolase</keyword>
<dbReference type="Pfam" id="PF00561">
    <property type="entry name" value="Abhydrolase_1"/>
    <property type="match status" value="1"/>
</dbReference>
<dbReference type="Gene3D" id="3.40.50.1820">
    <property type="entry name" value="alpha/beta hydrolase"/>
    <property type="match status" value="1"/>
</dbReference>
<dbReference type="GO" id="GO:0016787">
    <property type="term" value="F:hydrolase activity"/>
    <property type="evidence" value="ECO:0007669"/>
    <property type="project" value="UniProtKB-KW"/>
</dbReference>
<protein>
    <submittedName>
        <fullName evidence="6">Alpha/beta-hydrolase</fullName>
    </submittedName>
</protein>
<dbReference type="SUPFAM" id="SSF53474">
    <property type="entry name" value="alpha/beta-Hydrolases"/>
    <property type="match status" value="1"/>
</dbReference>
<dbReference type="EMBL" id="ML122302">
    <property type="protein sequence ID" value="RPD54765.1"/>
    <property type="molecule type" value="Genomic_DNA"/>
</dbReference>
<evidence type="ECO:0000256" key="1">
    <source>
        <dbReference type="ARBA" id="ARBA00010088"/>
    </source>
</evidence>
<comment type="similarity">
    <text evidence="1">Belongs to the peptidase S33 family.</text>
</comment>
<reference evidence="6" key="1">
    <citation type="journal article" date="2018" name="Genome Biol. Evol.">
        <title>Genomics and development of Lentinus tigrinus, a white-rot wood-decaying mushroom with dimorphic fruiting bodies.</title>
        <authorList>
            <person name="Wu B."/>
            <person name="Xu Z."/>
            <person name="Knudson A."/>
            <person name="Carlson A."/>
            <person name="Chen N."/>
            <person name="Kovaka S."/>
            <person name="LaButti K."/>
            <person name="Lipzen A."/>
            <person name="Pennachio C."/>
            <person name="Riley R."/>
            <person name="Schakwitz W."/>
            <person name="Umezawa K."/>
            <person name="Ohm R.A."/>
            <person name="Grigoriev I.V."/>
            <person name="Nagy L.G."/>
            <person name="Gibbons J."/>
            <person name="Hibbett D."/>
        </authorList>
    </citation>
    <scope>NUCLEOTIDE SEQUENCE [LARGE SCALE GENOMIC DNA]</scope>
    <source>
        <strain evidence="6">ALCF2SS1-6</strain>
    </source>
</reference>
<dbReference type="Proteomes" id="UP000313359">
    <property type="component" value="Unassembled WGS sequence"/>
</dbReference>
<gene>
    <name evidence="6" type="ORF">L227DRAFT_534235</name>
</gene>
<feature type="domain" description="Peptidase S33 tripeptidyl aminopeptidase-like C-terminal" evidence="5">
    <location>
        <begin position="414"/>
        <end position="513"/>
    </location>
</feature>
<feature type="domain" description="AB hydrolase-1" evidence="4">
    <location>
        <begin position="82"/>
        <end position="240"/>
    </location>
</feature>
<organism evidence="6 7">
    <name type="scientific">Lentinus tigrinus ALCF2SS1-6</name>
    <dbReference type="NCBI Taxonomy" id="1328759"/>
    <lineage>
        <taxon>Eukaryota</taxon>
        <taxon>Fungi</taxon>
        <taxon>Dikarya</taxon>
        <taxon>Basidiomycota</taxon>
        <taxon>Agaricomycotina</taxon>
        <taxon>Agaricomycetes</taxon>
        <taxon>Polyporales</taxon>
        <taxon>Polyporaceae</taxon>
        <taxon>Lentinus</taxon>
    </lineage>
</organism>
<evidence type="ECO:0000256" key="2">
    <source>
        <dbReference type="ARBA" id="ARBA00022801"/>
    </source>
</evidence>
<dbReference type="STRING" id="1328759.A0A5C2RVU1"/>
<dbReference type="InterPro" id="IPR051601">
    <property type="entry name" value="Serine_prot/Carboxylest_S33"/>
</dbReference>
<sequence length="557" mass="61596">MGPKVVDLPPVAEDGPANAPETDDFNWYALEPKRELTWVPCYSGQKCARLLRPFDYDTPDGPTTAIAIRMIPATDKENYRGTIFLNPGGPGGSGTEFVGRAGKNIANVVGPSFDLLGFDPRGTGMTTPLAWCFNTDSERAIWNTQEGHQLLNASDDSVGVFHARTKLLGQRCEKRIGGEWGIGRFVSTPNVARDMLEISQMLGQDQLQYWGFSYGSVLGQYFAAIYPDKVKRLIVDGVYDAENYKAALWNTNIVDVDRVVDALFDFCHQAGPSKCALYDSSPEKIRQRFFRVLEDVKTNPVSVPLAEPPLVITHKALLSQFFYATYKPLTMYGSVVDTIHAIETNNASALTALAPLVVSPVECKCNERPDPALRADNEATFSIACGDGDKRPWDLAEYTKWYQGLESQSPLMAPMWGIYWMQCAEWPVRAKWRWTGPLAAKNTSHPILVVSAKYDPVTPLPDARAVQKRYGGAGLLVQDSYGHCSLSSPSLCTAKHVRRYFEEGTLPEEGTICDADELPLVGKRDTKGLHALRSEDALLLEASRGLAEDLPVYRRGL</sequence>
<accession>A0A5C2RVU1</accession>
<proteinExistence type="inferred from homology"/>
<dbReference type="PANTHER" id="PTHR43248">
    <property type="entry name" value="2-SUCCINYL-6-HYDROXY-2,4-CYCLOHEXADIENE-1-CARBOXYLATE SYNTHASE"/>
    <property type="match status" value="1"/>
</dbReference>
<dbReference type="PANTHER" id="PTHR43248:SF25">
    <property type="entry name" value="AB HYDROLASE-1 DOMAIN-CONTAINING PROTEIN-RELATED"/>
    <property type="match status" value="1"/>
</dbReference>
<dbReference type="Pfam" id="PF08386">
    <property type="entry name" value="Abhydrolase_4"/>
    <property type="match status" value="1"/>
</dbReference>
<dbReference type="InterPro" id="IPR000073">
    <property type="entry name" value="AB_hydrolase_1"/>
</dbReference>
<evidence type="ECO:0000313" key="7">
    <source>
        <dbReference type="Proteomes" id="UP000313359"/>
    </source>
</evidence>
<dbReference type="InterPro" id="IPR013595">
    <property type="entry name" value="Pept_S33_TAP-like_C"/>
</dbReference>
<dbReference type="InterPro" id="IPR029058">
    <property type="entry name" value="AB_hydrolase_fold"/>
</dbReference>